<dbReference type="InterPro" id="IPR036396">
    <property type="entry name" value="Cyt_P450_sf"/>
</dbReference>
<evidence type="ECO:0000313" key="7">
    <source>
        <dbReference type="EMBL" id="ETO32933.1"/>
    </source>
</evidence>
<protein>
    <submittedName>
        <fullName evidence="7">Cytochrome P450 family protein</fullName>
    </submittedName>
</protein>
<dbReference type="GO" id="GO:0016705">
    <property type="term" value="F:oxidoreductase activity, acting on paired donors, with incorporation or reduction of molecular oxygen"/>
    <property type="evidence" value="ECO:0007669"/>
    <property type="project" value="InterPro"/>
</dbReference>
<reference evidence="7 8" key="1">
    <citation type="journal article" date="2013" name="Curr. Biol.">
        <title>The Genome of the Foraminiferan Reticulomyxa filosa.</title>
        <authorList>
            <person name="Glockner G."/>
            <person name="Hulsmann N."/>
            <person name="Schleicher M."/>
            <person name="Noegel A.A."/>
            <person name="Eichinger L."/>
            <person name="Gallinger C."/>
            <person name="Pawlowski J."/>
            <person name="Sierra R."/>
            <person name="Euteneuer U."/>
            <person name="Pillet L."/>
            <person name="Moustafa A."/>
            <person name="Platzer M."/>
            <person name="Groth M."/>
            <person name="Szafranski K."/>
            <person name="Schliwa M."/>
        </authorList>
    </citation>
    <scope>NUCLEOTIDE SEQUENCE [LARGE SCALE GENOMIC DNA]</scope>
</reference>
<dbReference type="Gene3D" id="1.10.630.10">
    <property type="entry name" value="Cytochrome P450"/>
    <property type="match status" value="1"/>
</dbReference>
<organism evidence="7 8">
    <name type="scientific">Reticulomyxa filosa</name>
    <dbReference type="NCBI Taxonomy" id="46433"/>
    <lineage>
        <taxon>Eukaryota</taxon>
        <taxon>Sar</taxon>
        <taxon>Rhizaria</taxon>
        <taxon>Retaria</taxon>
        <taxon>Foraminifera</taxon>
        <taxon>Monothalamids</taxon>
        <taxon>Reticulomyxidae</taxon>
        <taxon>Reticulomyxa</taxon>
    </lineage>
</organism>
<dbReference type="GO" id="GO:0020037">
    <property type="term" value="F:heme binding"/>
    <property type="evidence" value="ECO:0007669"/>
    <property type="project" value="InterPro"/>
</dbReference>
<dbReference type="GO" id="GO:0005506">
    <property type="term" value="F:iron ion binding"/>
    <property type="evidence" value="ECO:0007669"/>
    <property type="project" value="InterPro"/>
</dbReference>
<keyword evidence="5" id="KW-0408">Iron</keyword>
<name>X6P487_RETFI</name>
<sequence>MSEISPKPKELSRVLSLVPESWLNFLRNSQNSKRVSLIKAVAAFVLFFFLYHSAQRLYRKVRRYPPGPIGLPIIGALGNYYANPAGFLTELGTRYGPVSFFYFGGRPCVSLNTSEICKEVYKKKQYLNRPVFPKDLFQLTILANANGNCWNVRRKLINASLLRLMDRSYVSEVVTDTLEKYTYPKMDECYATKTMWFPREYCAHIAWSTMYYTAFAEKLDLADPIYQKIREMHEVFFKAALHFKKKINKKKKMYPFFFFFERRISVALQGWQ</sequence>
<feature type="transmembrane region" description="Helical" evidence="6">
    <location>
        <begin position="35"/>
        <end position="54"/>
    </location>
</feature>
<proteinExistence type="inferred from homology"/>
<dbReference type="EMBL" id="ASPP01003816">
    <property type="protein sequence ID" value="ETO32933.1"/>
    <property type="molecule type" value="Genomic_DNA"/>
</dbReference>
<keyword evidence="4" id="KW-0560">Oxidoreductase</keyword>
<evidence type="ECO:0000313" key="8">
    <source>
        <dbReference type="Proteomes" id="UP000023152"/>
    </source>
</evidence>
<evidence type="ECO:0000256" key="4">
    <source>
        <dbReference type="ARBA" id="ARBA00023002"/>
    </source>
</evidence>
<dbReference type="PANTHER" id="PTHR24289:SF1">
    <property type="entry name" value="STEROID 17-ALPHA-HYDROXYLASE_17,20 LYASE"/>
    <property type="match status" value="1"/>
</dbReference>
<evidence type="ECO:0000256" key="6">
    <source>
        <dbReference type="SAM" id="Phobius"/>
    </source>
</evidence>
<evidence type="ECO:0000256" key="2">
    <source>
        <dbReference type="ARBA" id="ARBA00022617"/>
    </source>
</evidence>
<dbReference type="GO" id="GO:0004497">
    <property type="term" value="F:monooxygenase activity"/>
    <property type="evidence" value="ECO:0007669"/>
    <property type="project" value="InterPro"/>
</dbReference>
<keyword evidence="8" id="KW-1185">Reference proteome</keyword>
<accession>X6P487</accession>
<keyword evidence="6" id="KW-0472">Membrane</keyword>
<comment type="similarity">
    <text evidence="1">Belongs to the cytochrome P450 family.</text>
</comment>
<dbReference type="AlphaFoldDB" id="X6P487"/>
<gene>
    <name evidence="7" type="ORF">RFI_04173</name>
</gene>
<keyword evidence="6" id="KW-0812">Transmembrane</keyword>
<evidence type="ECO:0000256" key="1">
    <source>
        <dbReference type="ARBA" id="ARBA00010617"/>
    </source>
</evidence>
<dbReference type="Pfam" id="PF00067">
    <property type="entry name" value="p450"/>
    <property type="match status" value="1"/>
</dbReference>
<keyword evidence="6" id="KW-1133">Transmembrane helix</keyword>
<keyword evidence="2" id="KW-0349">Heme</keyword>
<comment type="caution">
    <text evidence="7">The sequence shown here is derived from an EMBL/GenBank/DDBJ whole genome shotgun (WGS) entry which is preliminary data.</text>
</comment>
<dbReference type="InterPro" id="IPR001128">
    <property type="entry name" value="Cyt_P450"/>
</dbReference>
<keyword evidence="3" id="KW-0479">Metal-binding</keyword>
<evidence type="ECO:0000256" key="5">
    <source>
        <dbReference type="ARBA" id="ARBA00023004"/>
    </source>
</evidence>
<dbReference type="PANTHER" id="PTHR24289">
    <property type="entry name" value="STEROID 17-ALPHA-HYDROXYLASE/17,20 LYASE"/>
    <property type="match status" value="1"/>
</dbReference>
<dbReference type="SUPFAM" id="SSF48264">
    <property type="entry name" value="Cytochrome P450"/>
    <property type="match status" value="1"/>
</dbReference>
<dbReference type="OrthoDB" id="2789670at2759"/>
<dbReference type="Proteomes" id="UP000023152">
    <property type="component" value="Unassembled WGS sequence"/>
</dbReference>
<evidence type="ECO:0000256" key="3">
    <source>
        <dbReference type="ARBA" id="ARBA00022723"/>
    </source>
</evidence>